<dbReference type="EMBL" id="OU898276">
    <property type="protein sequence ID" value="CAG9826654.1"/>
    <property type="molecule type" value="Genomic_DNA"/>
</dbReference>
<dbReference type="Proteomes" id="UP001153709">
    <property type="component" value="Chromosome 1"/>
</dbReference>
<accession>A0A9N9SR40</accession>
<protein>
    <submittedName>
        <fullName evidence="1">Uncharacterized protein</fullName>
    </submittedName>
</protein>
<evidence type="ECO:0000313" key="1">
    <source>
        <dbReference type="EMBL" id="CAG9826654.1"/>
    </source>
</evidence>
<dbReference type="AlphaFoldDB" id="A0A9N9SR40"/>
<organism evidence="1 2">
    <name type="scientific">Diabrotica balteata</name>
    <name type="common">Banded cucumber beetle</name>
    <dbReference type="NCBI Taxonomy" id="107213"/>
    <lineage>
        <taxon>Eukaryota</taxon>
        <taxon>Metazoa</taxon>
        <taxon>Ecdysozoa</taxon>
        <taxon>Arthropoda</taxon>
        <taxon>Hexapoda</taxon>
        <taxon>Insecta</taxon>
        <taxon>Pterygota</taxon>
        <taxon>Neoptera</taxon>
        <taxon>Endopterygota</taxon>
        <taxon>Coleoptera</taxon>
        <taxon>Polyphaga</taxon>
        <taxon>Cucujiformia</taxon>
        <taxon>Chrysomeloidea</taxon>
        <taxon>Chrysomelidae</taxon>
        <taxon>Galerucinae</taxon>
        <taxon>Diabroticina</taxon>
        <taxon>Diabroticites</taxon>
        <taxon>Diabrotica</taxon>
    </lineage>
</organism>
<dbReference type="PANTHER" id="PTHR37984">
    <property type="entry name" value="PROTEIN CBG26694"/>
    <property type="match status" value="1"/>
</dbReference>
<dbReference type="GO" id="GO:0071897">
    <property type="term" value="P:DNA biosynthetic process"/>
    <property type="evidence" value="ECO:0007669"/>
    <property type="project" value="UniProtKB-ARBA"/>
</dbReference>
<dbReference type="InterPro" id="IPR050951">
    <property type="entry name" value="Retrovirus_Pol_polyprotein"/>
</dbReference>
<reference evidence="1" key="1">
    <citation type="submission" date="2022-01" db="EMBL/GenBank/DDBJ databases">
        <authorList>
            <person name="King R."/>
        </authorList>
    </citation>
    <scope>NUCLEOTIDE SEQUENCE</scope>
</reference>
<dbReference type="SUPFAM" id="SSF56672">
    <property type="entry name" value="DNA/RNA polymerases"/>
    <property type="match status" value="1"/>
</dbReference>
<gene>
    <name evidence="1" type="ORF">DIABBA_LOCUS754</name>
</gene>
<evidence type="ECO:0000313" key="2">
    <source>
        <dbReference type="Proteomes" id="UP001153709"/>
    </source>
</evidence>
<dbReference type="Gene3D" id="3.10.10.10">
    <property type="entry name" value="HIV Type 1 Reverse Transcriptase, subunit A, domain 1"/>
    <property type="match status" value="1"/>
</dbReference>
<dbReference type="OrthoDB" id="6774132at2759"/>
<name>A0A9N9SR40_DIABA</name>
<keyword evidence="2" id="KW-1185">Reference proteome</keyword>
<proteinExistence type="predicted"/>
<sequence>MTVHGEQVRLFNKHKADLRAVAALPSRKVTLWAKETTVIPPHHLGHITLHSDQKSGDIFVDLQHRPWPSQFHVIPRCILNLDEDSVLPIFNGSDKPVEYLKGAVVARGFNCHEVQDLPYLECLATSTSIIRKLTFEDVNVNEILSAEYTEQLLDILNQYPECFANSIEQLGESTTTKMTIKLADDVPITYRPYRLSYSERGKVRDVVQELLDNDIIRESNSPYASPILLVKKKNGDEL</sequence>
<dbReference type="PANTHER" id="PTHR37984:SF5">
    <property type="entry name" value="PROTEIN NYNRIN-LIKE"/>
    <property type="match status" value="1"/>
</dbReference>
<dbReference type="InterPro" id="IPR043502">
    <property type="entry name" value="DNA/RNA_pol_sf"/>
</dbReference>